<dbReference type="EMBL" id="CP000599">
    <property type="protein sequence ID" value="ABP00684.1"/>
    <property type="molecule type" value="Genomic_DNA"/>
</dbReference>
<keyword evidence="2" id="KW-0227">DNA damage</keyword>
<keyword evidence="3" id="KW-0539">Nucleus</keyword>
<reference evidence="6 7" key="1">
    <citation type="journal article" date="2007" name="Proc. Natl. Acad. Sci. U.S.A.">
        <title>The tiny eukaryote Ostreococcus provides genomic insights into the paradox of plankton speciation.</title>
        <authorList>
            <person name="Palenik B."/>
            <person name="Grimwood J."/>
            <person name="Aerts A."/>
            <person name="Rouze P."/>
            <person name="Salamov A."/>
            <person name="Putnam N."/>
            <person name="Dupont C."/>
            <person name="Jorgensen R."/>
            <person name="Derelle E."/>
            <person name="Rombauts S."/>
            <person name="Zhou K."/>
            <person name="Otillar R."/>
            <person name="Merchant S.S."/>
            <person name="Podell S."/>
            <person name="Gaasterland T."/>
            <person name="Napoli C."/>
            <person name="Gendler K."/>
            <person name="Manuell A."/>
            <person name="Tai V."/>
            <person name="Vallon O."/>
            <person name="Piganeau G."/>
            <person name="Jancek S."/>
            <person name="Heijde M."/>
            <person name="Jabbari K."/>
            <person name="Bowler C."/>
            <person name="Lohr M."/>
            <person name="Robbens S."/>
            <person name="Werner G."/>
            <person name="Dubchak I."/>
            <person name="Pazour G.J."/>
            <person name="Ren Q."/>
            <person name="Paulsen I."/>
            <person name="Delwiche C."/>
            <person name="Schmutz J."/>
            <person name="Rokhsar D."/>
            <person name="Van de Peer Y."/>
            <person name="Moreau H."/>
            <person name="Grigoriev I.V."/>
        </authorList>
    </citation>
    <scope>NUCLEOTIDE SEQUENCE [LARGE SCALE GENOMIC DNA]</scope>
    <source>
        <strain evidence="6 7">CCE9901</strain>
    </source>
</reference>
<protein>
    <recommendedName>
        <fullName evidence="5">DNA endonuclease activator Ctp1 C-terminal domain-containing protein</fullName>
    </recommendedName>
</protein>
<dbReference type="Proteomes" id="UP000001568">
    <property type="component" value="Chromosome 19"/>
</dbReference>
<evidence type="ECO:0000256" key="4">
    <source>
        <dbReference type="SAM" id="MobiDB-lite"/>
    </source>
</evidence>
<dbReference type="GO" id="GO:0006281">
    <property type="term" value="P:DNA repair"/>
    <property type="evidence" value="ECO:0007669"/>
    <property type="project" value="InterPro"/>
</dbReference>
<feature type="region of interest" description="Disordered" evidence="4">
    <location>
        <begin position="14"/>
        <end position="56"/>
    </location>
</feature>
<evidence type="ECO:0000313" key="7">
    <source>
        <dbReference type="Proteomes" id="UP000001568"/>
    </source>
</evidence>
<dbReference type="GeneID" id="5006473"/>
<dbReference type="Gramene" id="ABP00684">
    <property type="protein sequence ID" value="ABP00684"/>
    <property type="gene ID" value="OSTLU_28530"/>
</dbReference>
<dbReference type="GO" id="GO:0005634">
    <property type="term" value="C:nucleus"/>
    <property type="evidence" value="ECO:0007669"/>
    <property type="project" value="UniProtKB-SubCell"/>
</dbReference>
<feature type="domain" description="DNA endonuclease activator Ctp1 C-terminal" evidence="5">
    <location>
        <begin position="27"/>
        <end position="49"/>
    </location>
</feature>
<dbReference type="Pfam" id="PF08573">
    <property type="entry name" value="SAE2"/>
    <property type="match status" value="1"/>
</dbReference>
<dbReference type="KEGG" id="olu:OSTLU_28530"/>
<dbReference type="InterPro" id="IPR013882">
    <property type="entry name" value="Ctp1_C"/>
</dbReference>
<sequence length="56" mass="6158">MMPNKDRATIKCTHAPKMNGIGGDAPSNSRHRAKWAPEPAPKGFWNLAFTPPERDG</sequence>
<evidence type="ECO:0000259" key="5">
    <source>
        <dbReference type="Pfam" id="PF08573"/>
    </source>
</evidence>
<dbReference type="OrthoDB" id="5801062at2759"/>
<evidence type="ECO:0000256" key="1">
    <source>
        <dbReference type="ARBA" id="ARBA00004123"/>
    </source>
</evidence>
<keyword evidence="7" id="KW-1185">Reference proteome</keyword>
<dbReference type="HOGENOM" id="CLU_3017635_0_0_1"/>
<name>A4SAD4_OSTLU</name>
<gene>
    <name evidence="6" type="ORF">OSTLU_28530</name>
</gene>
<evidence type="ECO:0000256" key="2">
    <source>
        <dbReference type="ARBA" id="ARBA00022763"/>
    </source>
</evidence>
<comment type="subcellular location">
    <subcellularLocation>
        <location evidence="1">Nucleus</location>
    </subcellularLocation>
</comment>
<dbReference type="RefSeq" id="XP_001422367.1">
    <property type="nucleotide sequence ID" value="XM_001422330.1"/>
</dbReference>
<proteinExistence type="predicted"/>
<evidence type="ECO:0000313" key="6">
    <source>
        <dbReference type="EMBL" id="ABP00684.1"/>
    </source>
</evidence>
<accession>A4SAD4</accession>
<organism evidence="6 7">
    <name type="scientific">Ostreococcus lucimarinus (strain CCE9901)</name>
    <dbReference type="NCBI Taxonomy" id="436017"/>
    <lineage>
        <taxon>Eukaryota</taxon>
        <taxon>Viridiplantae</taxon>
        <taxon>Chlorophyta</taxon>
        <taxon>Mamiellophyceae</taxon>
        <taxon>Mamiellales</taxon>
        <taxon>Bathycoccaceae</taxon>
        <taxon>Ostreococcus</taxon>
    </lineage>
</organism>
<evidence type="ECO:0000256" key="3">
    <source>
        <dbReference type="ARBA" id="ARBA00023242"/>
    </source>
</evidence>
<dbReference type="AlphaFoldDB" id="A4SAD4"/>